<proteinExistence type="predicted"/>
<keyword evidence="4" id="KW-1185">Reference proteome</keyword>
<dbReference type="Proteomes" id="UP000000709">
    <property type="component" value="Unassembled WGS sequence"/>
</dbReference>
<dbReference type="FunCoup" id="G3ALR5">
    <property type="interactions" value="150"/>
</dbReference>
<dbReference type="GeneID" id="18875096"/>
<feature type="region of interest" description="Disordered" evidence="2">
    <location>
        <begin position="1"/>
        <end position="52"/>
    </location>
</feature>
<feature type="compositionally biased region" description="Basic residues" evidence="2">
    <location>
        <begin position="284"/>
        <end position="293"/>
    </location>
</feature>
<dbReference type="OMA" id="DCLGQSE"/>
<feature type="compositionally biased region" description="Low complexity" evidence="2">
    <location>
        <begin position="28"/>
        <end position="41"/>
    </location>
</feature>
<feature type="compositionally biased region" description="Low complexity" evidence="2">
    <location>
        <begin position="392"/>
        <end position="402"/>
    </location>
</feature>
<dbReference type="eggNOG" id="ENOG502RQ5G">
    <property type="taxonomic scope" value="Eukaryota"/>
</dbReference>
<feature type="compositionally biased region" description="Basic and acidic residues" evidence="2">
    <location>
        <begin position="329"/>
        <end position="347"/>
    </location>
</feature>
<evidence type="ECO:0000313" key="3">
    <source>
        <dbReference type="EMBL" id="EGW33308.1"/>
    </source>
</evidence>
<evidence type="ECO:0000256" key="1">
    <source>
        <dbReference type="SAM" id="Coils"/>
    </source>
</evidence>
<dbReference type="AlphaFoldDB" id="G3ALR5"/>
<evidence type="ECO:0000313" key="4">
    <source>
        <dbReference type="Proteomes" id="UP000000709"/>
    </source>
</evidence>
<dbReference type="EMBL" id="GL996501">
    <property type="protein sequence ID" value="EGW33308.1"/>
    <property type="molecule type" value="Genomic_DNA"/>
</dbReference>
<name>G3ALR5_SPAPN</name>
<evidence type="ECO:0000256" key="2">
    <source>
        <dbReference type="SAM" id="MobiDB-lite"/>
    </source>
</evidence>
<feature type="region of interest" description="Disordered" evidence="2">
    <location>
        <begin position="248"/>
        <end position="354"/>
    </location>
</feature>
<organism evidence="4">
    <name type="scientific">Spathaspora passalidarum (strain NRRL Y-27907 / 11-Y1)</name>
    <dbReference type="NCBI Taxonomy" id="619300"/>
    <lineage>
        <taxon>Eukaryota</taxon>
        <taxon>Fungi</taxon>
        <taxon>Dikarya</taxon>
        <taxon>Ascomycota</taxon>
        <taxon>Saccharomycotina</taxon>
        <taxon>Pichiomycetes</taxon>
        <taxon>Debaryomycetaceae</taxon>
        <taxon>Spathaspora</taxon>
    </lineage>
</organism>
<gene>
    <name evidence="3" type="ORF">SPAPADRAFT_66285</name>
</gene>
<dbReference type="STRING" id="619300.G3ALR5"/>
<accession>G3ALR5</accession>
<dbReference type="HOGENOM" id="CLU_602674_0_0_1"/>
<dbReference type="InParanoid" id="G3ALR5"/>
<sequence length="470" mass="53273">MARSSLIPERPQVVSSRSRYSTGGFEFSNNTRSARSPASASQPLTNTESSPEVVETLRHQNRLLAQRNAMIMSKLKELELKNIELSKEINLLKRTTTPPTTDYKQALQEALLLIENKTFTSLDQILQCFKKIRSDEGLPANDQLGILSDVISRPVTSTPVEVGRNSSVFPAFDITSHHDPLLNYFKPTKEDYEAGTDNTAKNKDISIIFEDNESIEMGSESTDLNHSEHILPNEKEKQLEPSKVAIIKTPIESSSKTTEIEIYESPKEKHEYKTPSQTEVTCLKGKRKSKKTKTTKEKIQEDSKQQEPKHNEETPNEKKVAKTTRKKPPKEDSEPLVEVKQEEECSTRRSFRVRKPIDYKPLSMRDKMRRESVAMLDAVGPDVLINYTQKPSSRGSSSGSASSKRKSETPEVERKKRKPLATVNTNVHKGGSSKVKDTTDYDLSVYDFEPEDKKETPVYDKINVKNRIRS</sequence>
<feature type="compositionally biased region" description="Basic and acidic residues" evidence="2">
    <location>
        <begin position="405"/>
        <end position="414"/>
    </location>
</feature>
<feature type="compositionally biased region" description="Basic and acidic residues" evidence="2">
    <location>
        <begin position="264"/>
        <end position="273"/>
    </location>
</feature>
<protein>
    <submittedName>
        <fullName evidence="3">Uncharacterized protein</fullName>
    </submittedName>
</protein>
<feature type="compositionally biased region" description="Basic and acidic residues" evidence="2">
    <location>
        <begin position="294"/>
        <end position="320"/>
    </location>
</feature>
<keyword evidence="1" id="KW-0175">Coiled coil</keyword>
<reference evidence="3 4" key="1">
    <citation type="journal article" date="2011" name="Proc. Natl. Acad. Sci. U.S.A.">
        <title>Comparative genomics of xylose-fermenting fungi for enhanced biofuel production.</title>
        <authorList>
            <person name="Wohlbach D.J."/>
            <person name="Kuo A."/>
            <person name="Sato T.K."/>
            <person name="Potts K.M."/>
            <person name="Salamov A.A."/>
            <person name="LaButti K.M."/>
            <person name="Sun H."/>
            <person name="Clum A."/>
            <person name="Pangilinan J.L."/>
            <person name="Lindquist E.A."/>
            <person name="Lucas S."/>
            <person name="Lapidus A."/>
            <person name="Jin M."/>
            <person name="Gunawan C."/>
            <person name="Balan V."/>
            <person name="Dale B.E."/>
            <person name="Jeffries T.W."/>
            <person name="Zinkel R."/>
            <person name="Barry K.W."/>
            <person name="Grigoriev I.V."/>
            <person name="Gasch A.P."/>
        </authorList>
    </citation>
    <scope>NUCLEOTIDE SEQUENCE [LARGE SCALE GENOMIC DNA]</scope>
    <source>
        <strain evidence="4">NRRL Y-27907 / 11-Y1</strain>
    </source>
</reference>
<dbReference type="KEGG" id="spaa:SPAPADRAFT_66285"/>
<dbReference type="OrthoDB" id="5394106at2759"/>
<feature type="region of interest" description="Disordered" evidence="2">
    <location>
        <begin position="386"/>
        <end position="441"/>
    </location>
</feature>
<feature type="coiled-coil region" evidence="1">
    <location>
        <begin position="68"/>
        <end position="95"/>
    </location>
</feature>
<dbReference type="RefSeq" id="XP_007374823.1">
    <property type="nucleotide sequence ID" value="XM_007374761.1"/>
</dbReference>